<comment type="caution">
    <text evidence="11">The sequence shown here is derived from an EMBL/GenBank/DDBJ whole genome shotgun (WGS) entry which is preliminary data.</text>
</comment>
<sequence length="284" mass="32327">MYIFQNKPILPSGQTNFGSQLCSEASMYCYCGNEGINLPVIYTKNILVSAPALLPPTMTNKESLFISKFPSVGIQGLIKTREAGINREEEMVNPFASQTTSTMFPKSLNVVAHGLNSAVTQDLSQGISCTKNPTFKKVLGENSQIEKSESQNEDSDIERAVLGDRDHFDFLKYPKIPPHLSFIKEYAHSVSYDSDKGLNKKRVFHCKFGDCQKSFNKTWNFINHARTHLKIKPYQCQTCHKRFTQRGNMKIHEKIHQRKKKASYFQEAIYSKISKIRISLVRSS</sequence>
<organism evidence="11 12">
    <name type="scientific">Euplotes crassus</name>
    <dbReference type="NCBI Taxonomy" id="5936"/>
    <lineage>
        <taxon>Eukaryota</taxon>
        <taxon>Sar</taxon>
        <taxon>Alveolata</taxon>
        <taxon>Ciliophora</taxon>
        <taxon>Intramacronucleata</taxon>
        <taxon>Spirotrichea</taxon>
        <taxon>Hypotrichia</taxon>
        <taxon>Euplotida</taxon>
        <taxon>Euplotidae</taxon>
        <taxon>Moneuplotes</taxon>
    </lineage>
</organism>
<evidence type="ECO:0000256" key="8">
    <source>
        <dbReference type="ARBA" id="ARBA00023242"/>
    </source>
</evidence>
<keyword evidence="7" id="KW-0804">Transcription</keyword>
<dbReference type="GO" id="GO:0000978">
    <property type="term" value="F:RNA polymerase II cis-regulatory region sequence-specific DNA binding"/>
    <property type="evidence" value="ECO:0007669"/>
    <property type="project" value="TreeGrafter"/>
</dbReference>
<evidence type="ECO:0000256" key="7">
    <source>
        <dbReference type="ARBA" id="ARBA00023163"/>
    </source>
</evidence>
<keyword evidence="6" id="KW-0805">Transcription regulation</keyword>
<name>A0AAD1Y4G6_EUPCR</name>
<evidence type="ECO:0000256" key="3">
    <source>
        <dbReference type="ARBA" id="ARBA00022737"/>
    </source>
</evidence>
<proteinExistence type="predicted"/>
<dbReference type="SUPFAM" id="SSF57667">
    <property type="entry name" value="beta-beta-alpha zinc fingers"/>
    <property type="match status" value="1"/>
</dbReference>
<dbReference type="AlphaFoldDB" id="A0AAD1Y4G6"/>
<evidence type="ECO:0000256" key="1">
    <source>
        <dbReference type="ARBA" id="ARBA00004123"/>
    </source>
</evidence>
<keyword evidence="8" id="KW-0539">Nucleus</keyword>
<evidence type="ECO:0000259" key="10">
    <source>
        <dbReference type="PROSITE" id="PS50157"/>
    </source>
</evidence>
<dbReference type="GO" id="GO:0008270">
    <property type="term" value="F:zinc ion binding"/>
    <property type="evidence" value="ECO:0007669"/>
    <property type="project" value="UniProtKB-KW"/>
</dbReference>
<reference evidence="11" key="1">
    <citation type="submission" date="2023-07" db="EMBL/GenBank/DDBJ databases">
        <authorList>
            <consortium name="AG Swart"/>
            <person name="Singh M."/>
            <person name="Singh A."/>
            <person name="Seah K."/>
            <person name="Emmerich C."/>
        </authorList>
    </citation>
    <scope>NUCLEOTIDE SEQUENCE</scope>
    <source>
        <strain evidence="11">DP1</strain>
    </source>
</reference>
<dbReference type="FunFam" id="3.30.160.60:FF:001289">
    <property type="entry name" value="Zinc finger protein 574"/>
    <property type="match status" value="1"/>
</dbReference>
<protein>
    <recommendedName>
        <fullName evidence="10">C2H2-type domain-containing protein</fullName>
    </recommendedName>
</protein>
<dbReference type="SMART" id="SM00355">
    <property type="entry name" value="ZnF_C2H2"/>
    <property type="match status" value="2"/>
</dbReference>
<dbReference type="GO" id="GO:0005634">
    <property type="term" value="C:nucleus"/>
    <property type="evidence" value="ECO:0007669"/>
    <property type="project" value="UniProtKB-SubCell"/>
</dbReference>
<comment type="subcellular location">
    <subcellularLocation>
        <location evidence="1">Nucleus</location>
    </subcellularLocation>
</comment>
<dbReference type="InterPro" id="IPR036236">
    <property type="entry name" value="Znf_C2H2_sf"/>
</dbReference>
<keyword evidence="3" id="KW-0677">Repeat</keyword>
<evidence type="ECO:0000256" key="9">
    <source>
        <dbReference type="PROSITE-ProRule" id="PRU00042"/>
    </source>
</evidence>
<gene>
    <name evidence="11" type="ORF">ECRASSUSDP1_LOCUS25544</name>
</gene>
<dbReference type="PROSITE" id="PS50157">
    <property type="entry name" value="ZINC_FINGER_C2H2_2"/>
    <property type="match status" value="2"/>
</dbReference>
<keyword evidence="12" id="KW-1185">Reference proteome</keyword>
<dbReference type="InterPro" id="IPR013087">
    <property type="entry name" value="Znf_C2H2_type"/>
</dbReference>
<dbReference type="EMBL" id="CAMPGE010026332">
    <property type="protein sequence ID" value="CAI2384025.1"/>
    <property type="molecule type" value="Genomic_DNA"/>
</dbReference>
<evidence type="ECO:0000256" key="2">
    <source>
        <dbReference type="ARBA" id="ARBA00022723"/>
    </source>
</evidence>
<evidence type="ECO:0000313" key="12">
    <source>
        <dbReference type="Proteomes" id="UP001295684"/>
    </source>
</evidence>
<evidence type="ECO:0000256" key="4">
    <source>
        <dbReference type="ARBA" id="ARBA00022771"/>
    </source>
</evidence>
<feature type="domain" description="C2H2-type" evidence="10">
    <location>
        <begin position="234"/>
        <end position="261"/>
    </location>
</feature>
<dbReference type="PANTHER" id="PTHR23235:SF120">
    <property type="entry name" value="KRUPPEL-LIKE FACTOR 15"/>
    <property type="match status" value="1"/>
</dbReference>
<dbReference type="Gene3D" id="3.30.160.60">
    <property type="entry name" value="Classic Zinc Finger"/>
    <property type="match status" value="2"/>
</dbReference>
<keyword evidence="5" id="KW-0862">Zinc</keyword>
<evidence type="ECO:0000313" key="11">
    <source>
        <dbReference type="EMBL" id="CAI2384025.1"/>
    </source>
</evidence>
<dbReference type="Pfam" id="PF00096">
    <property type="entry name" value="zf-C2H2"/>
    <property type="match status" value="1"/>
</dbReference>
<dbReference type="PANTHER" id="PTHR23235">
    <property type="entry name" value="KRUEPPEL-LIKE TRANSCRIPTION FACTOR"/>
    <property type="match status" value="1"/>
</dbReference>
<dbReference type="GO" id="GO:0000981">
    <property type="term" value="F:DNA-binding transcription factor activity, RNA polymerase II-specific"/>
    <property type="evidence" value="ECO:0007669"/>
    <property type="project" value="TreeGrafter"/>
</dbReference>
<keyword evidence="2" id="KW-0479">Metal-binding</keyword>
<accession>A0AAD1Y4G6</accession>
<evidence type="ECO:0000256" key="5">
    <source>
        <dbReference type="ARBA" id="ARBA00022833"/>
    </source>
</evidence>
<feature type="domain" description="C2H2-type" evidence="10">
    <location>
        <begin position="204"/>
        <end position="233"/>
    </location>
</feature>
<dbReference type="PROSITE" id="PS00028">
    <property type="entry name" value="ZINC_FINGER_C2H2_1"/>
    <property type="match status" value="2"/>
</dbReference>
<keyword evidence="4 9" id="KW-0863">Zinc-finger</keyword>
<dbReference type="Proteomes" id="UP001295684">
    <property type="component" value="Unassembled WGS sequence"/>
</dbReference>
<evidence type="ECO:0000256" key="6">
    <source>
        <dbReference type="ARBA" id="ARBA00023015"/>
    </source>
</evidence>